<dbReference type="PRINTS" id="PR00146">
    <property type="entry name" value="DHPICSNTHASE"/>
</dbReference>
<dbReference type="Proteomes" id="UP000199705">
    <property type="component" value="Unassembled WGS sequence"/>
</dbReference>
<proteinExistence type="inferred from homology"/>
<dbReference type="PANTHER" id="PTHR42849:SF1">
    <property type="entry name" value="N-ACETYLNEURAMINATE LYASE"/>
    <property type="match status" value="1"/>
</dbReference>
<evidence type="ECO:0000256" key="2">
    <source>
        <dbReference type="PIRNR" id="PIRNR001365"/>
    </source>
</evidence>
<dbReference type="RefSeq" id="WP_091162967.1">
    <property type="nucleotide sequence ID" value="NZ_FNCG01000002.1"/>
</dbReference>
<keyword evidence="1 2" id="KW-0456">Lyase</keyword>
<feature type="binding site" evidence="4">
    <location>
        <position position="209"/>
    </location>
    <ligand>
        <name>pyruvate</name>
        <dbReference type="ChEBI" id="CHEBI:15361"/>
    </ligand>
</feature>
<dbReference type="GO" id="GO:0005829">
    <property type="term" value="C:cytosol"/>
    <property type="evidence" value="ECO:0007669"/>
    <property type="project" value="TreeGrafter"/>
</dbReference>
<name>A0A1G7QTR4_9SPHI</name>
<gene>
    <name evidence="5" type="ORF">SAMN05192573_10226</name>
</gene>
<evidence type="ECO:0000256" key="4">
    <source>
        <dbReference type="PIRSR" id="PIRSR001365-2"/>
    </source>
</evidence>
<dbReference type="PANTHER" id="PTHR42849">
    <property type="entry name" value="N-ACETYLNEURAMINATE LYASE"/>
    <property type="match status" value="1"/>
</dbReference>
<dbReference type="AlphaFoldDB" id="A0A1G7QTR4"/>
<dbReference type="InterPro" id="IPR002220">
    <property type="entry name" value="DapA-like"/>
</dbReference>
<dbReference type="SMART" id="SM01130">
    <property type="entry name" value="DHDPS"/>
    <property type="match status" value="1"/>
</dbReference>
<feature type="active site" description="Schiff-base intermediate with substrate" evidence="3">
    <location>
        <position position="165"/>
    </location>
</feature>
<dbReference type="EMBL" id="FNCG01000002">
    <property type="protein sequence ID" value="SDG01873.1"/>
    <property type="molecule type" value="Genomic_DNA"/>
</dbReference>
<dbReference type="STRING" id="551996.SAMN05192573_10226"/>
<accession>A0A1G7QTR4</accession>
<dbReference type="SUPFAM" id="SSF51569">
    <property type="entry name" value="Aldolase"/>
    <property type="match status" value="1"/>
</dbReference>
<keyword evidence="6" id="KW-1185">Reference proteome</keyword>
<organism evidence="5 6">
    <name type="scientific">Mucilaginibacter gossypii</name>
    <dbReference type="NCBI Taxonomy" id="551996"/>
    <lineage>
        <taxon>Bacteria</taxon>
        <taxon>Pseudomonadati</taxon>
        <taxon>Bacteroidota</taxon>
        <taxon>Sphingobacteriia</taxon>
        <taxon>Sphingobacteriales</taxon>
        <taxon>Sphingobacteriaceae</taxon>
        <taxon>Mucilaginibacter</taxon>
    </lineage>
</organism>
<dbReference type="Pfam" id="PF00701">
    <property type="entry name" value="DHDPS"/>
    <property type="match status" value="1"/>
</dbReference>
<feature type="active site" description="Proton donor/acceptor" evidence="3">
    <location>
        <position position="137"/>
    </location>
</feature>
<dbReference type="PIRSF" id="PIRSF001365">
    <property type="entry name" value="DHDPS"/>
    <property type="match status" value="1"/>
</dbReference>
<dbReference type="Gene3D" id="3.20.20.70">
    <property type="entry name" value="Aldolase class I"/>
    <property type="match status" value="1"/>
</dbReference>
<dbReference type="GO" id="GO:0019262">
    <property type="term" value="P:N-acetylneuraminate catabolic process"/>
    <property type="evidence" value="ECO:0007669"/>
    <property type="project" value="TreeGrafter"/>
</dbReference>
<dbReference type="InterPro" id="IPR013785">
    <property type="entry name" value="Aldolase_TIM"/>
</dbReference>
<protein>
    <submittedName>
        <fullName evidence="5">4-hydroxy-tetrahydrodipicolinate synthase</fullName>
    </submittedName>
</protein>
<evidence type="ECO:0000313" key="6">
    <source>
        <dbReference type="Proteomes" id="UP000199705"/>
    </source>
</evidence>
<dbReference type="GO" id="GO:0008747">
    <property type="term" value="F:N-acetylneuraminate lyase activity"/>
    <property type="evidence" value="ECO:0007669"/>
    <property type="project" value="TreeGrafter"/>
</dbReference>
<evidence type="ECO:0000313" key="5">
    <source>
        <dbReference type="EMBL" id="SDG01873.1"/>
    </source>
</evidence>
<evidence type="ECO:0000256" key="3">
    <source>
        <dbReference type="PIRSR" id="PIRSR001365-1"/>
    </source>
</evidence>
<comment type="similarity">
    <text evidence="2">Belongs to the DapA family.</text>
</comment>
<reference evidence="6" key="1">
    <citation type="submission" date="2016-10" db="EMBL/GenBank/DDBJ databases">
        <authorList>
            <person name="Varghese N."/>
            <person name="Submissions S."/>
        </authorList>
    </citation>
    <scope>NUCLEOTIDE SEQUENCE [LARGE SCALE GENOMIC DNA]</scope>
    <source>
        <strain evidence="6">Gh-67</strain>
    </source>
</reference>
<sequence length="310" mass="34358">MKLKKKYNGLVVPSITPLTDNYKLDHEAVEKIFDNIFNYGGVPFILGTTGESASLPNDVKLDFIKLATSVRQPGRLLYAGISSNCLADSIDLAKRCADEGIDVAVAHLPAYFTLTEYEIKTYFETLANEVPIPLIVYNIPATTNVSINLNLLDELSHHENIVGTKDSERNHERLKDSLKLWADRADFSHFLGWGAQSAHALFTGSDGLVPSTGNLFPDIYYKMIVAADNNDEAAALQLQRHSNLIGDIYQGKRLLGESLAALKSLMQSAGLCRTYMMPPLLQVTEAEAADLQRKLQRMLNVENLSLPIYQ</sequence>
<feature type="binding site" evidence="4">
    <location>
        <position position="49"/>
    </location>
    <ligand>
        <name>pyruvate</name>
        <dbReference type="ChEBI" id="CHEBI:15361"/>
    </ligand>
</feature>
<evidence type="ECO:0000256" key="1">
    <source>
        <dbReference type="ARBA" id="ARBA00023239"/>
    </source>
</evidence>
<dbReference type="CDD" id="cd00408">
    <property type="entry name" value="DHDPS-like"/>
    <property type="match status" value="1"/>
</dbReference>